<evidence type="ECO:0000313" key="4">
    <source>
        <dbReference type="EMBL" id="KAG9262863.1"/>
    </source>
</evidence>
<organism evidence="4 5">
    <name type="scientific">Astyanax mexicanus</name>
    <name type="common">Blind cave fish</name>
    <name type="synonym">Astyanax fasciatus mexicanus</name>
    <dbReference type="NCBI Taxonomy" id="7994"/>
    <lineage>
        <taxon>Eukaryota</taxon>
        <taxon>Metazoa</taxon>
        <taxon>Chordata</taxon>
        <taxon>Craniata</taxon>
        <taxon>Vertebrata</taxon>
        <taxon>Euteleostomi</taxon>
        <taxon>Actinopterygii</taxon>
        <taxon>Neopterygii</taxon>
        <taxon>Teleostei</taxon>
        <taxon>Ostariophysi</taxon>
        <taxon>Characiformes</taxon>
        <taxon>Characoidei</taxon>
        <taxon>Acestrorhamphidae</taxon>
        <taxon>Acestrorhamphinae</taxon>
        <taxon>Astyanax</taxon>
    </lineage>
</organism>
<feature type="domain" description="Fibrinogen C-terminal" evidence="3">
    <location>
        <begin position="33"/>
        <end position="255"/>
    </location>
</feature>
<dbReference type="SMART" id="SM00186">
    <property type="entry name" value="FBG"/>
    <property type="match status" value="1"/>
</dbReference>
<dbReference type="AlphaFoldDB" id="A0A8T2KU61"/>
<proteinExistence type="predicted"/>
<dbReference type="InterPro" id="IPR014716">
    <property type="entry name" value="Fibrinogen_a/b/g_C_1"/>
</dbReference>
<accession>A0A8T2KU61</accession>
<comment type="caution">
    <text evidence="4">The sequence shown here is derived from an EMBL/GenBank/DDBJ whole genome shotgun (WGS) entry which is preliminary data.</text>
</comment>
<keyword evidence="2" id="KW-0732">Signal</keyword>
<evidence type="ECO:0000256" key="1">
    <source>
        <dbReference type="ARBA" id="ARBA00023157"/>
    </source>
</evidence>
<reference evidence="4 5" key="1">
    <citation type="submission" date="2021-07" db="EMBL/GenBank/DDBJ databases">
        <authorList>
            <person name="Imarazene B."/>
            <person name="Zahm M."/>
            <person name="Klopp C."/>
            <person name="Cabau C."/>
            <person name="Beille S."/>
            <person name="Jouanno E."/>
            <person name="Castinel A."/>
            <person name="Lluch J."/>
            <person name="Gil L."/>
            <person name="Kuchtly C."/>
            <person name="Lopez Roques C."/>
            <person name="Donnadieu C."/>
            <person name="Parrinello H."/>
            <person name="Journot L."/>
            <person name="Du K."/>
            <person name="Schartl M."/>
            <person name="Retaux S."/>
            <person name="Guiguen Y."/>
        </authorList>
    </citation>
    <scope>NUCLEOTIDE SEQUENCE [LARGE SCALE GENOMIC DNA]</scope>
    <source>
        <strain evidence="4">Pach_M1</strain>
        <tissue evidence="4">Testis</tissue>
    </source>
</reference>
<name>A0A8T2KU61_ASTMX</name>
<dbReference type="InterPro" id="IPR050373">
    <property type="entry name" value="Fibrinogen_C-term_domain"/>
</dbReference>
<keyword evidence="1" id="KW-1015">Disulfide bond</keyword>
<feature type="chain" id="PRO_5035816330" evidence="2">
    <location>
        <begin position="33"/>
        <end position="257"/>
    </location>
</feature>
<dbReference type="PROSITE" id="PS51406">
    <property type="entry name" value="FIBRINOGEN_C_2"/>
    <property type="match status" value="1"/>
</dbReference>
<dbReference type="NCBIfam" id="NF040941">
    <property type="entry name" value="GGGWT_bact"/>
    <property type="match status" value="1"/>
</dbReference>
<evidence type="ECO:0000259" key="3">
    <source>
        <dbReference type="PROSITE" id="PS51406"/>
    </source>
</evidence>
<dbReference type="PANTHER" id="PTHR19143:SF225">
    <property type="entry name" value="MICROFIBRIL-ASSOCIATED GLYCOPROTEIN 4"/>
    <property type="match status" value="1"/>
</dbReference>
<gene>
    <name evidence="4" type="primary">MFAP4</name>
    <name evidence="4" type="ORF">AMEX_G24796</name>
</gene>
<dbReference type="InterPro" id="IPR002181">
    <property type="entry name" value="Fibrinogen_a/b/g_C_dom"/>
</dbReference>
<feature type="signal peptide" evidence="2">
    <location>
        <begin position="1"/>
        <end position="32"/>
    </location>
</feature>
<protein>
    <submittedName>
        <fullName evidence="4">Microfibril-associated glycoprotein 4-like</fullName>
    </submittedName>
</protein>
<dbReference type="Proteomes" id="UP000752171">
    <property type="component" value="Unassembled WGS sequence"/>
</dbReference>
<dbReference type="GO" id="GO:0005615">
    <property type="term" value="C:extracellular space"/>
    <property type="evidence" value="ECO:0007669"/>
    <property type="project" value="TreeGrafter"/>
</dbReference>
<dbReference type="OrthoDB" id="9409434at2759"/>
<dbReference type="Pfam" id="PF00147">
    <property type="entry name" value="Fibrinogen_C"/>
    <property type="match status" value="1"/>
</dbReference>
<dbReference type="CDD" id="cd00087">
    <property type="entry name" value="FReD"/>
    <property type="match status" value="1"/>
</dbReference>
<evidence type="ECO:0000313" key="5">
    <source>
        <dbReference type="Proteomes" id="UP000752171"/>
    </source>
</evidence>
<dbReference type="Gene3D" id="3.90.215.10">
    <property type="entry name" value="Gamma Fibrinogen, chain A, domain 1"/>
    <property type="match status" value="1"/>
</dbReference>
<sequence>MYSNTVVKTGSLLAMGRVFLALLLPLLAGGTSDPNELHPADCADIYRNGQTLSGVYYIYLSDYTPVQVYCDMGTLGGSLKDAMWTVFQRRMDGSVNFYRPWEKYKKGFGNKHGEYWLGLENLYQLTRRRKYELRVDLQDFDGRKVFAQYSSFSVDSESNGYKLTIGGFINGGAGNSLAIHNGQKFSTFDKDDAGTNCAKTYLGGFWYANCHHTNPNGIYLWGLDKTYYGIGNCWYHWKGVEYGLKFISMKIRPVFNK</sequence>
<dbReference type="FunFam" id="3.90.215.10:FF:000001">
    <property type="entry name" value="Tenascin isoform 1"/>
    <property type="match status" value="1"/>
</dbReference>
<evidence type="ECO:0000256" key="2">
    <source>
        <dbReference type="SAM" id="SignalP"/>
    </source>
</evidence>
<dbReference type="EMBL" id="JAICCE010000021">
    <property type="protein sequence ID" value="KAG9262863.1"/>
    <property type="molecule type" value="Genomic_DNA"/>
</dbReference>
<dbReference type="SUPFAM" id="SSF56496">
    <property type="entry name" value="Fibrinogen C-terminal domain-like"/>
    <property type="match status" value="1"/>
</dbReference>
<dbReference type="PANTHER" id="PTHR19143">
    <property type="entry name" value="FIBRINOGEN/TENASCIN/ANGIOPOEITIN"/>
    <property type="match status" value="1"/>
</dbReference>
<dbReference type="GO" id="GO:0048251">
    <property type="term" value="P:elastic fiber assembly"/>
    <property type="evidence" value="ECO:0007669"/>
    <property type="project" value="TreeGrafter"/>
</dbReference>
<dbReference type="InterPro" id="IPR036056">
    <property type="entry name" value="Fibrinogen-like_C"/>
</dbReference>